<proteinExistence type="predicted"/>
<sequence length="386" mass="42501">MPSHSPGPSILHVQRQTPKDAKDVYNGNDLDGPRMCRNTGHGDDTLLRVFGSQCLRPLPLLDVQDIPGKGLGVVARQAIPRGSVLLLDEARVLADVRFPQHIRRAQGQTLLHKAVGRLPEPDDVRGLSRSAMAQPGEARGVLEENVLSTNSFAVTFDGVAYMALFPEIARINHACNPTALTRFNDKDLTQKVIAFCDIEPGEEVTISYTDFGLSHDARQEKLLRRWGFRCTCNLCSGGANAAAASDARRRRVTDLRNEVVAHLQKGAFILAISAYEDELLDLVRIEHLAEHMGEHYEVLARLHLAAGNHTAAGAYAQRALDELETFGLAGTQSSAGSVHELRAFVKAFTSQEQRAKDKKNKRDRAHAEREKREANSQKETAKKKVG</sequence>
<dbReference type="SUPFAM" id="SSF82199">
    <property type="entry name" value="SET domain"/>
    <property type="match status" value="1"/>
</dbReference>
<evidence type="ECO:0000259" key="2">
    <source>
        <dbReference type="PROSITE" id="PS50280"/>
    </source>
</evidence>
<dbReference type="PANTHER" id="PTHR47332:SF6">
    <property type="entry name" value="SET DOMAIN-CONTAINING PROTEIN"/>
    <property type="match status" value="1"/>
</dbReference>
<dbReference type="Gene3D" id="2.170.270.10">
    <property type="entry name" value="SET domain"/>
    <property type="match status" value="1"/>
</dbReference>
<dbReference type="SMART" id="SM00317">
    <property type="entry name" value="SET"/>
    <property type="match status" value="1"/>
</dbReference>
<evidence type="ECO:0000313" key="3">
    <source>
        <dbReference type="EMBL" id="CAK7209790.1"/>
    </source>
</evidence>
<gene>
    <name evidence="3" type="ORF">SCUCBS95973_000560</name>
</gene>
<reference evidence="3 4" key="1">
    <citation type="submission" date="2024-01" db="EMBL/GenBank/DDBJ databases">
        <authorList>
            <person name="Allen C."/>
            <person name="Tagirdzhanova G."/>
        </authorList>
    </citation>
    <scope>NUCLEOTIDE SEQUENCE [LARGE SCALE GENOMIC DNA]</scope>
</reference>
<dbReference type="Pfam" id="PF00856">
    <property type="entry name" value="SET"/>
    <property type="match status" value="1"/>
</dbReference>
<protein>
    <recommendedName>
        <fullName evidence="2">SET domain-containing protein</fullName>
    </recommendedName>
</protein>
<accession>A0ABP0ARC4</accession>
<feature type="region of interest" description="Disordered" evidence="1">
    <location>
        <begin position="1"/>
        <end position="21"/>
    </location>
</feature>
<feature type="region of interest" description="Disordered" evidence="1">
    <location>
        <begin position="349"/>
        <end position="386"/>
    </location>
</feature>
<dbReference type="Gene3D" id="1.25.40.10">
    <property type="entry name" value="Tetratricopeptide repeat domain"/>
    <property type="match status" value="1"/>
</dbReference>
<comment type="caution">
    <text evidence="3">The sequence shown here is derived from an EMBL/GenBank/DDBJ whole genome shotgun (WGS) entry which is preliminary data.</text>
</comment>
<dbReference type="EMBL" id="CAWUHB010000002">
    <property type="protein sequence ID" value="CAK7209790.1"/>
    <property type="molecule type" value="Genomic_DNA"/>
</dbReference>
<organism evidence="3 4">
    <name type="scientific">Sporothrix curviconia</name>
    <dbReference type="NCBI Taxonomy" id="1260050"/>
    <lineage>
        <taxon>Eukaryota</taxon>
        <taxon>Fungi</taxon>
        <taxon>Dikarya</taxon>
        <taxon>Ascomycota</taxon>
        <taxon>Pezizomycotina</taxon>
        <taxon>Sordariomycetes</taxon>
        <taxon>Sordariomycetidae</taxon>
        <taxon>Ophiostomatales</taxon>
        <taxon>Ophiostomataceae</taxon>
        <taxon>Sporothrix</taxon>
    </lineage>
</organism>
<dbReference type="PROSITE" id="PS50280">
    <property type="entry name" value="SET"/>
    <property type="match status" value="1"/>
</dbReference>
<feature type="domain" description="SET" evidence="2">
    <location>
        <begin position="59"/>
        <end position="209"/>
    </location>
</feature>
<evidence type="ECO:0000313" key="4">
    <source>
        <dbReference type="Proteomes" id="UP001642405"/>
    </source>
</evidence>
<dbReference type="InterPro" id="IPR001214">
    <property type="entry name" value="SET_dom"/>
</dbReference>
<dbReference type="InterPro" id="IPR053185">
    <property type="entry name" value="SET_domain_protein"/>
</dbReference>
<evidence type="ECO:0000256" key="1">
    <source>
        <dbReference type="SAM" id="MobiDB-lite"/>
    </source>
</evidence>
<dbReference type="Proteomes" id="UP001642405">
    <property type="component" value="Unassembled WGS sequence"/>
</dbReference>
<feature type="compositionally biased region" description="Basic and acidic residues" evidence="1">
    <location>
        <begin position="365"/>
        <end position="386"/>
    </location>
</feature>
<dbReference type="InterPro" id="IPR011990">
    <property type="entry name" value="TPR-like_helical_dom_sf"/>
</dbReference>
<dbReference type="InterPro" id="IPR046341">
    <property type="entry name" value="SET_dom_sf"/>
</dbReference>
<name>A0ABP0ARC4_9PEZI</name>
<dbReference type="CDD" id="cd20071">
    <property type="entry name" value="SET_SMYD"/>
    <property type="match status" value="1"/>
</dbReference>
<keyword evidence="4" id="KW-1185">Reference proteome</keyword>
<dbReference type="PANTHER" id="PTHR47332">
    <property type="entry name" value="SET DOMAIN-CONTAINING PROTEIN 5"/>
    <property type="match status" value="1"/>
</dbReference>